<dbReference type="EMBL" id="MCFL01000024">
    <property type="protein sequence ID" value="ORZ35093.1"/>
    <property type="molecule type" value="Genomic_DNA"/>
</dbReference>
<dbReference type="SUPFAM" id="SSF53182">
    <property type="entry name" value="Pyrrolidone carboxyl peptidase (pyroglutamate aminopeptidase)"/>
    <property type="match status" value="1"/>
</dbReference>
<dbReference type="Proteomes" id="UP000193411">
    <property type="component" value="Unassembled WGS sequence"/>
</dbReference>
<gene>
    <name evidence="1" type="ORF">BCR44DRAFT_1435070</name>
</gene>
<dbReference type="AlphaFoldDB" id="A0A1Y2HN14"/>
<comment type="caution">
    <text evidence="1">The sequence shown here is derived from an EMBL/GenBank/DDBJ whole genome shotgun (WGS) entry which is preliminary data.</text>
</comment>
<evidence type="ECO:0000313" key="1">
    <source>
        <dbReference type="EMBL" id="ORZ35093.1"/>
    </source>
</evidence>
<proteinExistence type="predicted"/>
<dbReference type="Gene3D" id="3.40.630.20">
    <property type="entry name" value="Peptidase C15, pyroglutamyl peptidase I-like"/>
    <property type="match status" value="1"/>
</dbReference>
<name>A0A1Y2HN14_9FUNG</name>
<protein>
    <submittedName>
        <fullName evidence="1">Uncharacterized protein</fullName>
    </submittedName>
</protein>
<sequence>MAMSLMSLRSLTASRTAGCRCMSCPIFTRTSLQRSIPSSARVPAGPTLAAASTNPLAVNDTDDQRRFVCRQLDHILPTLAGRLGQSSFGAACHDSRRLDAEIPSPVVFSWGIVEFLFELLNIIINIPSRPKSYINHQPDAKTILVTGSTSAPYRNPSNSAIVRLAFTYKPPPGTRLVTHLTPQGSSPTAVRDVLDRAWAEHRPAFALHVAGGKGRQPVVAVEDVCETQLDLPRMVAALMSATGKEVEVSEDASLSSKHESGNVGHPHQYQGRALFLHVPPVGEPYTQREINAFVVKAVKYLAKEAAVS</sequence>
<evidence type="ECO:0000313" key="2">
    <source>
        <dbReference type="Proteomes" id="UP000193411"/>
    </source>
</evidence>
<organism evidence="1 2">
    <name type="scientific">Catenaria anguillulae PL171</name>
    <dbReference type="NCBI Taxonomy" id="765915"/>
    <lineage>
        <taxon>Eukaryota</taxon>
        <taxon>Fungi</taxon>
        <taxon>Fungi incertae sedis</taxon>
        <taxon>Blastocladiomycota</taxon>
        <taxon>Blastocladiomycetes</taxon>
        <taxon>Blastocladiales</taxon>
        <taxon>Catenariaceae</taxon>
        <taxon>Catenaria</taxon>
    </lineage>
</organism>
<keyword evidence="2" id="KW-1185">Reference proteome</keyword>
<dbReference type="OrthoDB" id="407146at2759"/>
<accession>A0A1Y2HN14</accession>
<reference evidence="1 2" key="1">
    <citation type="submission" date="2016-07" db="EMBL/GenBank/DDBJ databases">
        <title>Pervasive Adenine N6-methylation of Active Genes in Fungi.</title>
        <authorList>
            <consortium name="DOE Joint Genome Institute"/>
            <person name="Mondo S.J."/>
            <person name="Dannebaum R.O."/>
            <person name="Kuo R.C."/>
            <person name="Labutti K."/>
            <person name="Haridas S."/>
            <person name="Kuo A."/>
            <person name="Salamov A."/>
            <person name="Ahrendt S.R."/>
            <person name="Lipzen A."/>
            <person name="Sullivan W."/>
            <person name="Andreopoulos W.B."/>
            <person name="Clum A."/>
            <person name="Lindquist E."/>
            <person name="Daum C."/>
            <person name="Ramamoorthy G.K."/>
            <person name="Gryganskyi A."/>
            <person name="Culley D."/>
            <person name="Magnuson J.K."/>
            <person name="James T.Y."/>
            <person name="O'Malley M.A."/>
            <person name="Stajich J.E."/>
            <person name="Spatafora J.W."/>
            <person name="Visel A."/>
            <person name="Grigoriev I.V."/>
        </authorList>
    </citation>
    <scope>NUCLEOTIDE SEQUENCE [LARGE SCALE GENOMIC DNA]</scope>
    <source>
        <strain evidence="1 2">PL171</strain>
    </source>
</reference>
<dbReference type="InterPro" id="IPR036440">
    <property type="entry name" value="Peptidase_C15-like_sf"/>
</dbReference>